<keyword evidence="4" id="KW-1185">Reference proteome</keyword>
<evidence type="ECO:0000313" key="4">
    <source>
        <dbReference type="Proteomes" id="UP000651837"/>
    </source>
</evidence>
<dbReference type="Proteomes" id="UP000245667">
    <property type="component" value="Unassembled WGS sequence"/>
</dbReference>
<dbReference type="AlphaFoldDB" id="A0A316E5L2"/>
<comment type="caution">
    <text evidence="2">The sequence shown here is derived from an EMBL/GenBank/DDBJ whole genome shotgun (WGS) entry which is preliminary data.</text>
</comment>
<accession>A0A316E5L2</accession>
<reference evidence="1 4" key="2">
    <citation type="submission" date="2020-07" db="EMBL/GenBank/DDBJ databases">
        <title>The draft genome sequence of Maribacter polysiphoniae KCTC 22021.</title>
        <authorList>
            <person name="Mu L."/>
        </authorList>
    </citation>
    <scope>NUCLEOTIDE SEQUENCE [LARGE SCALE GENOMIC DNA]</scope>
    <source>
        <strain evidence="1 4">KCTC 22021</strain>
    </source>
</reference>
<protein>
    <recommendedName>
        <fullName evidence="5">Prophage protein DUF1660</fullName>
    </recommendedName>
</protein>
<gene>
    <name evidence="1" type="ORF">HZY62_05020</name>
    <name evidence="2" type="ORF">LX92_00134</name>
</gene>
<dbReference type="OrthoDB" id="1450221at2"/>
<evidence type="ECO:0000313" key="3">
    <source>
        <dbReference type="Proteomes" id="UP000245667"/>
    </source>
</evidence>
<proteinExistence type="predicted"/>
<dbReference type="EMBL" id="QGGQ01000001">
    <property type="protein sequence ID" value="PWK25395.1"/>
    <property type="molecule type" value="Genomic_DNA"/>
</dbReference>
<dbReference type="Proteomes" id="UP000651837">
    <property type="component" value="Unassembled WGS sequence"/>
</dbReference>
<evidence type="ECO:0000313" key="1">
    <source>
        <dbReference type="EMBL" id="MBD1259940.1"/>
    </source>
</evidence>
<name>A0A316E5L2_9FLAO</name>
<reference evidence="2 3" key="1">
    <citation type="submission" date="2018-05" db="EMBL/GenBank/DDBJ databases">
        <title>Genomic Encyclopedia of Archaeal and Bacterial Type Strains, Phase II (KMG-II): from individual species to whole genera.</title>
        <authorList>
            <person name="Goeker M."/>
        </authorList>
    </citation>
    <scope>NUCLEOTIDE SEQUENCE [LARGE SCALE GENOMIC DNA]</scope>
    <source>
        <strain evidence="2 3">DSM 23514</strain>
    </source>
</reference>
<organism evidence="2 3">
    <name type="scientific">Maribacter polysiphoniae</name>
    <dbReference type="NCBI Taxonomy" id="429344"/>
    <lineage>
        <taxon>Bacteria</taxon>
        <taxon>Pseudomonadati</taxon>
        <taxon>Bacteroidota</taxon>
        <taxon>Flavobacteriia</taxon>
        <taxon>Flavobacteriales</taxon>
        <taxon>Flavobacteriaceae</taxon>
        <taxon>Maribacter</taxon>
    </lineage>
</organism>
<evidence type="ECO:0000313" key="2">
    <source>
        <dbReference type="EMBL" id="PWK25395.1"/>
    </source>
</evidence>
<dbReference type="RefSeq" id="WP_109648352.1">
    <property type="nucleotide sequence ID" value="NZ_CAJQNU010000006.1"/>
</dbReference>
<sequence>MKKVICQIFGHHYAVTKKVTQHIKEYECIHCGKEVTTSETGDLSVLTPERQEINDTLKSIYQRRHCTADHAA</sequence>
<dbReference type="EMBL" id="JACWLN010000002">
    <property type="protein sequence ID" value="MBD1259940.1"/>
    <property type="molecule type" value="Genomic_DNA"/>
</dbReference>
<evidence type="ECO:0008006" key="5">
    <source>
        <dbReference type="Google" id="ProtNLM"/>
    </source>
</evidence>